<keyword evidence="1" id="KW-0472">Membrane</keyword>
<gene>
    <name evidence="2" type="ORF">F946_00958</name>
</gene>
<feature type="transmembrane region" description="Helical" evidence="1">
    <location>
        <begin position="36"/>
        <end position="56"/>
    </location>
</feature>
<keyword evidence="1" id="KW-1133">Transmembrane helix</keyword>
<keyword evidence="1" id="KW-0812">Transmembrane</keyword>
<accession>N9BJW0</accession>
<name>N9BJW0_ACIJO</name>
<comment type="caution">
    <text evidence="2">The sequence shown here is derived from an EMBL/GenBank/DDBJ whole genome shotgun (WGS) entry which is preliminary data.</text>
</comment>
<reference evidence="2 3" key="1">
    <citation type="submission" date="2013-02" db="EMBL/GenBank/DDBJ databases">
        <title>The Genome Sequence of Acinetobacter johnsonii ANC 3681.</title>
        <authorList>
            <consortium name="The Broad Institute Genome Sequencing Platform"/>
            <consortium name="The Broad Institute Genome Sequencing Center for Infectious Disease"/>
            <person name="Cerqueira G."/>
            <person name="Feldgarden M."/>
            <person name="Courvalin P."/>
            <person name="Perichon B."/>
            <person name="Grillot-Courvalin C."/>
            <person name="Clermont D."/>
            <person name="Rocha E."/>
            <person name="Yoon E.-J."/>
            <person name="Nemec A."/>
            <person name="Walker B."/>
            <person name="Young S.K."/>
            <person name="Zeng Q."/>
            <person name="Gargeya S."/>
            <person name="Fitzgerald M."/>
            <person name="Haas B."/>
            <person name="Abouelleil A."/>
            <person name="Alvarado L."/>
            <person name="Arachchi H.M."/>
            <person name="Berlin A.M."/>
            <person name="Chapman S.B."/>
            <person name="Dewar J."/>
            <person name="Goldberg J."/>
            <person name="Griggs A."/>
            <person name="Gujja S."/>
            <person name="Hansen M."/>
            <person name="Howarth C."/>
            <person name="Imamovic A."/>
            <person name="Larimer J."/>
            <person name="McCowan C."/>
            <person name="Murphy C."/>
            <person name="Neiman D."/>
            <person name="Pearson M."/>
            <person name="Priest M."/>
            <person name="Roberts A."/>
            <person name="Saif S."/>
            <person name="Shea T."/>
            <person name="Sisk P."/>
            <person name="Sykes S."/>
            <person name="Wortman J."/>
            <person name="Nusbaum C."/>
            <person name="Birren B."/>
        </authorList>
    </citation>
    <scope>NUCLEOTIDE SEQUENCE [LARGE SCALE GENOMIC DNA]</scope>
    <source>
        <strain evidence="2 3">ANC 3681</strain>
    </source>
</reference>
<dbReference type="Proteomes" id="UP000018444">
    <property type="component" value="Unassembled WGS sequence"/>
</dbReference>
<feature type="transmembrane region" description="Helical" evidence="1">
    <location>
        <begin position="150"/>
        <end position="167"/>
    </location>
</feature>
<evidence type="ECO:0008006" key="4">
    <source>
        <dbReference type="Google" id="ProtNLM"/>
    </source>
</evidence>
<dbReference type="GeneID" id="56338169"/>
<sequence>MAVDKDKYKALYEYQKAQFDDEKTRYSKLEDKATKYLTSLTIVISAYILIVGKFIGASNTIFCLTYALIIFFIVLTFLSFCSAWFSIFNSLKLQEVKKMPSDHRLIEYFLDNELPTIYWDLAEKYDEAIKWYRNKNHDKTLLMQQGYNEIIHSGIFFVISIFFIFLTKVV</sequence>
<dbReference type="HOGENOM" id="CLU_109229_0_0_6"/>
<dbReference type="AlphaFoldDB" id="N9BJW0"/>
<proteinExistence type="predicted"/>
<organism evidence="2 3">
    <name type="scientific">Acinetobacter johnsonii ANC 3681</name>
    <dbReference type="NCBI Taxonomy" id="1217662"/>
    <lineage>
        <taxon>Bacteria</taxon>
        <taxon>Pseudomonadati</taxon>
        <taxon>Pseudomonadota</taxon>
        <taxon>Gammaproteobacteria</taxon>
        <taxon>Moraxellales</taxon>
        <taxon>Moraxellaceae</taxon>
        <taxon>Acinetobacter</taxon>
    </lineage>
</organism>
<protein>
    <recommendedName>
        <fullName evidence="4">SMODS and SLOG-associating 2TM effector domain-containing protein</fullName>
    </recommendedName>
</protein>
<feature type="transmembrane region" description="Helical" evidence="1">
    <location>
        <begin position="63"/>
        <end position="87"/>
    </location>
</feature>
<evidence type="ECO:0000313" key="3">
    <source>
        <dbReference type="Proteomes" id="UP000018444"/>
    </source>
</evidence>
<evidence type="ECO:0000256" key="1">
    <source>
        <dbReference type="SAM" id="Phobius"/>
    </source>
</evidence>
<evidence type="ECO:0000313" key="2">
    <source>
        <dbReference type="EMBL" id="ENV73446.1"/>
    </source>
</evidence>
<dbReference type="EMBL" id="APPZ01000005">
    <property type="protein sequence ID" value="ENV73446.1"/>
    <property type="molecule type" value="Genomic_DNA"/>
</dbReference>
<dbReference type="RefSeq" id="WP_004979675.1">
    <property type="nucleotide sequence ID" value="NZ_KB849705.1"/>
</dbReference>